<name>A0A4S4LPK7_9APHY</name>
<gene>
    <name evidence="1" type="ORF">EUX98_g9673</name>
</gene>
<dbReference type="AlphaFoldDB" id="A0A4S4LPK7"/>
<dbReference type="Proteomes" id="UP000308730">
    <property type="component" value="Unassembled WGS sequence"/>
</dbReference>
<dbReference type="OrthoDB" id="2393824at2759"/>
<comment type="caution">
    <text evidence="1">The sequence shown here is derived from an EMBL/GenBank/DDBJ whole genome shotgun (WGS) entry which is preliminary data.</text>
</comment>
<keyword evidence="2" id="KW-1185">Reference proteome</keyword>
<dbReference type="EMBL" id="SGPM01001010">
    <property type="protein sequence ID" value="THH13857.1"/>
    <property type="molecule type" value="Genomic_DNA"/>
</dbReference>
<accession>A0A4S4LPK7</accession>
<proteinExistence type="predicted"/>
<sequence>MENANAAQGKRYWTYLQVSPKHCLPGFDVRRGLEHFDDLFLHVVKLFEHVDPSDLKLELIRLWDDISLLIMQLDDKWDHRLFCVLDEAQDAADLFPAAFDSDTEEDEKRAILDQIVRAIDVIFSVADTKHRYTLVISGTAMTAIRVRESIKSAIAKPKQLIDIHIVGDFMHRETHLRYLRQYLPPTFLDSEYGQELEALVVRWLKGRHRFTAAFLTFIIQKVDGFNQLHALLHDYVEMVTTISRPMRQEDVRGSVFDALLSG</sequence>
<protein>
    <submittedName>
        <fullName evidence="1">Uncharacterized protein</fullName>
    </submittedName>
</protein>
<organism evidence="1 2">
    <name type="scientific">Antrodiella citrinella</name>
    <dbReference type="NCBI Taxonomy" id="2447956"/>
    <lineage>
        <taxon>Eukaryota</taxon>
        <taxon>Fungi</taxon>
        <taxon>Dikarya</taxon>
        <taxon>Basidiomycota</taxon>
        <taxon>Agaricomycotina</taxon>
        <taxon>Agaricomycetes</taxon>
        <taxon>Polyporales</taxon>
        <taxon>Steccherinaceae</taxon>
        <taxon>Antrodiella</taxon>
    </lineage>
</organism>
<evidence type="ECO:0000313" key="1">
    <source>
        <dbReference type="EMBL" id="THH13857.1"/>
    </source>
</evidence>
<evidence type="ECO:0000313" key="2">
    <source>
        <dbReference type="Proteomes" id="UP000308730"/>
    </source>
</evidence>
<reference evidence="1 2" key="1">
    <citation type="submission" date="2019-02" db="EMBL/GenBank/DDBJ databases">
        <title>Genome sequencing of the rare red list fungi Antrodiella citrinella (Flaviporus citrinellus).</title>
        <authorList>
            <person name="Buettner E."/>
            <person name="Kellner H."/>
        </authorList>
    </citation>
    <scope>NUCLEOTIDE SEQUENCE [LARGE SCALE GENOMIC DNA]</scope>
    <source>
        <strain evidence="1 2">DSM 108506</strain>
    </source>
</reference>